<evidence type="ECO:0000313" key="2">
    <source>
        <dbReference type="Proteomes" id="UP000054350"/>
    </source>
</evidence>
<proteinExistence type="predicted"/>
<accession>A0A0L0SW06</accession>
<reference evidence="1 2" key="1">
    <citation type="submission" date="2009-11" db="EMBL/GenBank/DDBJ databases">
        <title>Annotation of Allomyces macrogynus ATCC 38327.</title>
        <authorList>
            <consortium name="The Broad Institute Genome Sequencing Platform"/>
            <person name="Russ C."/>
            <person name="Cuomo C."/>
            <person name="Burger G."/>
            <person name="Gray M.W."/>
            <person name="Holland P.W.H."/>
            <person name="King N."/>
            <person name="Lang F.B.F."/>
            <person name="Roger A.J."/>
            <person name="Ruiz-Trillo I."/>
            <person name="Young S.K."/>
            <person name="Zeng Q."/>
            <person name="Gargeya S."/>
            <person name="Fitzgerald M."/>
            <person name="Haas B."/>
            <person name="Abouelleil A."/>
            <person name="Alvarado L."/>
            <person name="Arachchi H.M."/>
            <person name="Berlin A."/>
            <person name="Chapman S.B."/>
            <person name="Gearin G."/>
            <person name="Goldberg J."/>
            <person name="Griggs A."/>
            <person name="Gujja S."/>
            <person name="Hansen M."/>
            <person name="Heiman D."/>
            <person name="Howarth C."/>
            <person name="Larimer J."/>
            <person name="Lui A."/>
            <person name="MacDonald P.J.P."/>
            <person name="McCowen C."/>
            <person name="Montmayeur A."/>
            <person name="Murphy C."/>
            <person name="Neiman D."/>
            <person name="Pearson M."/>
            <person name="Priest M."/>
            <person name="Roberts A."/>
            <person name="Saif S."/>
            <person name="Shea T."/>
            <person name="Sisk P."/>
            <person name="Stolte C."/>
            <person name="Sykes S."/>
            <person name="Wortman J."/>
            <person name="Nusbaum C."/>
            <person name="Birren B."/>
        </authorList>
    </citation>
    <scope>NUCLEOTIDE SEQUENCE [LARGE SCALE GENOMIC DNA]</scope>
    <source>
        <strain evidence="1 2">ATCC 38327</strain>
    </source>
</reference>
<dbReference type="VEuPathDB" id="FungiDB:AMAG_11771"/>
<gene>
    <name evidence="1" type="ORF">AMAG_11771</name>
</gene>
<reference evidence="2" key="2">
    <citation type="submission" date="2009-11" db="EMBL/GenBank/DDBJ databases">
        <title>The Genome Sequence of Allomyces macrogynus strain ATCC 38327.</title>
        <authorList>
            <consortium name="The Broad Institute Genome Sequencing Platform"/>
            <person name="Russ C."/>
            <person name="Cuomo C."/>
            <person name="Shea T."/>
            <person name="Young S.K."/>
            <person name="Zeng Q."/>
            <person name="Koehrsen M."/>
            <person name="Haas B."/>
            <person name="Borodovsky M."/>
            <person name="Guigo R."/>
            <person name="Alvarado L."/>
            <person name="Berlin A."/>
            <person name="Borenstein D."/>
            <person name="Chen Z."/>
            <person name="Engels R."/>
            <person name="Freedman E."/>
            <person name="Gellesch M."/>
            <person name="Goldberg J."/>
            <person name="Griggs A."/>
            <person name="Gujja S."/>
            <person name="Heiman D."/>
            <person name="Hepburn T."/>
            <person name="Howarth C."/>
            <person name="Jen D."/>
            <person name="Larson L."/>
            <person name="Lewis B."/>
            <person name="Mehta T."/>
            <person name="Park D."/>
            <person name="Pearson M."/>
            <person name="Roberts A."/>
            <person name="Saif S."/>
            <person name="Shenoy N."/>
            <person name="Sisk P."/>
            <person name="Stolte C."/>
            <person name="Sykes S."/>
            <person name="Walk T."/>
            <person name="White J."/>
            <person name="Yandava C."/>
            <person name="Burger G."/>
            <person name="Gray M.W."/>
            <person name="Holland P.W.H."/>
            <person name="King N."/>
            <person name="Lang F.B.F."/>
            <person name="Roger A.J."/>
            <person name="Ruiz-Trillo I."/>
            <person name="Lander E."/>
            <person name="Nusbaum C."/>
        </authorList>
    </citation>
    <scope>NUCLEOTIDE SEQUENCE [LARGE SCALE GENOMIC DNA]</scope>
    <source>
        <strain evidence="2">ATCC 38327</strain>
    </source>
</reference>
<sequence>MALDTGKSLAKPWAEHRVTTVSKTYGRTHAGISSIQFKIGNAVYPNKPIKSSVESWALLNSAFNHNVRGVISMQGYHEDGNQFLLALNLDVVRSAMSGNSSGVVSNLPIEVMIELPSNAPQTNFHSWVAHDRVIVASANGTTVIH</sequence>
<evidence type="ECO:0000313" key="1">
    <source>
        <dbReference type="EMBL" id="KNE66656.1"/>
    </source>
</evidence>
<dbReference type="EMBL" id="GG745350">
    <property type="protein sequence ID" value="KNE66656.1"/>
    <property type="molecule type" value="Genomic_DNA"/>
</dbReference>
<protein>
    <submittedName>
        <fullName evidence="1">Uncharacterized protein</fullName>
    </submittedName>
</protein>
<keyword evidence="2" id="KW-1185">Reference proteome</keyword>
<dbReference type="Proteomes" id="UP000054350">
    <property type="component" value="Unassembled WGS sequence"/>
</dbReference>
<dbReference type="AlphaFoldDB" id="A0A0L0SW06"/>
<organism evidence="1 2">
    <name type="scientific">Allomyces macrogynus (strain ATCC 38327)</name>
    <name type="common">Allomyces javanicus var. macrogynus</name>
    <dbReference type="NCBI Taxonomy" id="578462"/>
    <lineage>
        <taxon>Eukaryota</taxon>
        <taxon>Fungi</taxon>
        <taxon>Fungi incertae sedis</taxon>
        <taxon>Blastocladiomycota</taxon>
        <taxon>Blastocladiomycetes</taxon>
        <taxon>Blastocladiales</taxon>
        <taxon>Blastocladiaceae</taxon>
        <taxon>Allomyces</taxon>
    </lineage>
</organism>
<name>A0A0L0SW06_ALLM3</name>